<keyword evidence="5" id="KW-0053">Apoptosis</keyword>
<dbReference type="PRINTS" id="PR00081">
    <property type="entry name" value="GDHRDH"/>
</dbReference>
<dbReference type="InterPro" id="IPR036020">
    <property type="entry name" value="WW_dom_sf"/>
</dbReference>
<comment type="caution">
    <text evidence="11">The sequence shown here is derived from an EMBL/GenBank/DDBJ whole genome shotgun (WGS) entry which is preliminary data.</text>
</comment>
<dbReference type="InterPro" id="IPR036291">
    <property type="entry name" value="NAD(P)-bd_dom_sf"/>
</dbReference>
<evidence type="ECO:0000256" key="8">
    <source>
        <dbReference type="ARBA" id="ARBA00023228"/>
    </source>
</evidence>
<dbReference type="Pfam" id="PF00106">
    <property type="entry name" value="adh_short"/>
    <property type="match status" value="1"/>
</dbReference>
<dbReference type="Gene3D" id="3.40.50.720">
    <property type="entry name" value="NAD(P)-binding Rossmann-like Domain"/>
    <property type="match status" value="1"/>
</dbReference>
<dbReference type="InterPro" id="IPR002347">
    <property type="entry name" value="SDR_fam"/>
</dbReference>
<organism evidence="11 12">
    <name type="scientific">Nephila pilipes</name>
    <name type="common">Giant wood spider</name>
    <name type="synonym">Nephila maculata</name>
    <dbReference type="NCBI Taxonomy" id="299642"/>
    <lineage>
        <taxon>Eukaryota</taxon>
        <taxon>Metazoa</taxon>
        <taxon>Ecdysozoa</taxon>
        <taxon>Arthropoda</taxon>
        <taxon>Chelicerata</taxon>
        <taxon>Arachnida</taxon>
        <taxon>Araneae</taxon>
        <taxon>Araneomorphae</taxon>
        <taxon>Entelegynae</taxon>
        <taxon>Araneoidea</taxon>
        <taxon>Nephilidae</taxon>
        <taxon>Nephila</taxon>
    </lineage>
</organism>
<evidence type="ECO:0000256" key="7">
    <source>
        <dbReference type="ARBA" id="ARBA00023034"/>
    </source>
</evidence>
<dbReference type="SUPFAM" id="SSF51045">
    <property type="entry name" value="WW domain"/>
    <property type="match status" value="2"/>
</dbReference>
<dbReference type="CDD" id="cd00201">
    <property type="entry name" value="WW"/>
    <property type="match status" value="2"/>
</dbReference>
<dbReference type="OrthoDB" id="9989144at2759"/>
<gene>
    <name evidence="11" type="primary">WWOX</name>
    <name evidence="10" type="ORF">NPIL_55001</name>
    <name evidence="11" type="ORF">NPIL_55002</name>
</gene>
<evidence type="ECO:0000256" key="3">
    <source>
        <dbReference type="ARBA" id="ARBA00016094"/>
    </source>
</evidence>
<dbReference type="Gene3D" id="2.20.70.10">
    <property type="match status" value="2"/>
</dbReference>
<dbReference type="EMBL" id="BMAW01125552">
    <property type="protein sequence ID" value="GFU12892.1"/>
    <property type="molecule type" value="Genomic_DNA"/>
</dbReference>
<dbReference type="GO" id="GO:0005794">
    <property type="term" value="C:Golgi apparatus"/>
    <property type="evidence" value="ECO:0007669"/>
    <property type="project" value="UniProtKB-SubCell"/>
</dbReference>
<dbReference type="Pfam" id="PF00397">
    <property type="entry name" value="WW"/>
    <property type="match status" value="2"/>
</dbReference>
<keyword evidence="7" id="KW-0333">Golgi apparatus</keyword>
<dbReference type="GO" id="GO:0005764">
    <property type="term" value="C:lysosome"/>
    <property type="evidence" value="ECO:0007669"/>
    <property type="project" value="UniProtKB-SubCell"/>
</dbReference>
<dbReference type="SUPFAM" id="SSF51735">
    <property type="entry name" value="NAD(P)-binding Rossmann-fold domains"/>
    <property type="match status" value="1"/>
</dbReference>
<dbReference type="PANTHER" id="PTHR43157:SF31">
    <property type="entry name" value="PHOSPHATIDYLINOSITOL-GLYCAN BIOSYNTHESIS CLASS F PROTEIN"/>
    <property type="match status" value="1"/>
</dbReference>
<dbReference type="AlphaFoldDB" id="A0A8X6UIB9"/>
<dbReference type="SMART" id="SM00456">
    <property type="entry name" value="WW"/>
    <property type="match status" value="2"/>
</dbReference>
<feature type="domain" description="WW" evidence="9">
    <location>
        <begin position="53"/>
        <end position="86"/>
    </location>
</feature>
<evidence type="ECO:0000313" key="10">
    <source>
        <dbReference type="EMBL" id="GFU12892.1"/>
    </source>
</evidence>
<accession>A0A8X6UIB9</accession>
<dbReference type="InterPro" id="IPR001202">
    <property type="entry name" value="WW_dom"/>
</dbReference>
<keyword evidence="8" id="KW-0458">Lysosome</keyword>
<protein>
    <recommendedName>
        <fullName evidence="3">WW domain-containing oxidoreductase</fullName>
    </recommendedName>
</protein>
<keyword evidence="4" id="KW-0879">Wnt signaling pathway</keyword>
<feature type="domain" description="WW" evidence="9">
    <location>
        <begin position="12"/>
        <end position="45"/>
    </location>
</feature>
<dbReference type="PROSITE" id="PS50020">
    <property type="entry name" value="WW_DOMAIN_2"/>
    <property type="match status" value="2"/>
</dbReference>
<evidence type="ECO:0000256" key="1">
    <source>
        <dbReference type="ARBA" id="ARBA00004371"/>
    </source>
</evidence>
<dbReference type="PANTHER" id="PTHR43157">
    <property type="entry name" value="PHOSPHATIDYLINOSITOL-GLYCAN BIOSYNTHESIS CLASS F PROTEIN-RELATED"/>
    <property type="match status" value="1"/>
</dbReference>
<evidence type="ECO:0000256" key="5">
    <source>
        <dbReference type="ARBA" id="ARBA00022703"/>
    </source>
</evidence>
<proteinExistence type="predicted"/>
<evidence type="ECO:0000313" key="12">
    <source>
        <dbReference type="Proteomes" id="UP000887013"/>
    </source>
</evidence>
<dbReference type="EMBL" id="BMAW01125552">
    <property type="protein sequence ID" value="GFU12895.1"/>
    <property type="molecule type" value="Genomic_DNA"/>
</dbReference>
<comment type="subcellular location">
    <subcellularLocation>
        <location evidence="2">Golgi apparatus</location>
    </subcellularLocation>
    <subcellularLocation>
        <location evidence="1">Lysosome</location>
    </subcellularLocation>
</comment>
<evidence type="ECO:0000256" key="2">
    <source>
        <dbReference type="ARBA" id="ARBA00004555"/>
    </source>
</evidence>
<keyword evidence="12" id="KW-1185">Reference proteome</keyword>
<dbReference type="GO" id="GO:0016055">
    <property type="term" value="P:Wnt signaling pathway"/>
    <property type="evidence" value="ECO:0007669"/>
    <property type="project" value="UniProtKB-KW"/>
</dbReference>
<evidence type="ECO:0000256" key="4">
    <source>
        <dbReference type="ARBA" id="ARBA00022687"/>
    </source>
</evidence>
<sequence>MASFLPDTDSEDELPPGWEERATLDGKVYYANHVTKSTQWSHPRTGKKKKVTGELPHGWEKKVTEDGNVFYVDHINHKTTYTDPRLAFAVEEKEFPTDIRQRFDASTHALQILHGRDLGGKIAVITGANCGIGYETARALAYHGCEIYFACRNRQTTVEAMEKICKERPNSIVHYIHLDLASLRSIEEFCIKFEREKKQINMLILNAGTFGLPFSHTEDGFETTFQANHLGHFYMVKLLTPLLKKSAPCRVVVLTSESHRQSFITKENISEERLSPKTANGFYSIIAYNDSKLCNLLFSNELNRRLSSFKIFSNAVHPGNLVNSYLSRNWWLYRLLFAFVRPFTKSLGQAAATTVYCATAYELEGVGGMYFNNCFRCRPSKASDDEDLAKLLWELSEKEPIGCYKLKLIINDVHLRRLDICCGPPTCRHRFQDAYGRMPVPSYEETAVKNEAPSKR</sequence>
<evidence type="ECO:0000259" key="9">
    <source>
        <dbReference type="PROSITE" id="PS50020"/>
    </source>
</evidence>
<reference evidence="11" key="1">
    <citation type="submission" date="2020-08" db="EMBL/GenBank/DDBJ databases">
        <title>Multicomponent nature underlies the extraordinary mechanical properties of spider dragline silk.</title>
        <authorList>
            <person name="Kono N."/>
            <person name="Nakamura H."/>
            <person name="Mori M."/>
            <person name="Yoshida Y."/>
            <person name="Ohtoshi R."/>
            <person name="Malay A.D."/>
            <person name="Moran D.A.P."/>
            <person name="Tomita M."/>
            <person name="Numata K."/>
            <person name="Arakawa K."/>
        </authorList>
    </citation>
    <scope>NUCLEOTIDE SEQUENCE</scope>
</reference>
<dbReference type="GO" id="GO:0006915">
    <property type="term" value="P:apoptotic process"/>
    <property type="evidence" value="ECO:0007669"/>
    <property type="project" value="UniProtKB-KW"/>
</dbReference>
<evidence type="ECO:0000313" key="11">
    <source>
        <dbReference type="EMBL" id="GFU12895.1"/>
    </source>
</evidence>
<dbReference type="PROSITE" id="PS01159">
    <property type="entry name" value="WW_DOMAIN_1"/>
    <property type="match status" value="2"/>
</dbReference>
<dbReference type="Proteomes" id="UP000887013">
    <property type="component" value="Unassembled WGS sequence"/>
</dbReference>
<name>A0A8X6UIB9_NEPPI</name>
<keyword evidence="6" id="KW-0560">Oxidoreductase</keyword>
<dbReference type="FunFam" id="3.40.50.720:FF:000353">
    <property type="entry name" value="WW domain-containing oxidoreductase"/>
    <property type="match status" value="1"/>
</dbReference>
<dbReference type="GO" id="GO:0016491">
    <property type="term" value="F:oxidoreductase activity"/>
    <property type="evidence" value="ECO:0007669"/>
    <property type="project" value="UniProtKB-KW"/>
</dbReference>
<evidence type="ECO:0000256" key="6">
    <source>
        <dbReference type="ARBA" id="ARBA00023002"/>
    </source>
</evidence>